<comment type="caution">
    <text evidence="1">The sequence shown here is derived from an EMBL/GenBank/DDBJ whole genome shotgun (WGS) entry which is preliminary data.</text>
</comment>
<evidence type="ECO:0000313" key="1">
    <source>
        <dbReference type="EMBL" id="CAG7559158.1"/>
    </source>
</evidence>
<sequence>MGTNLFPYVPVAAQERYDDSYQPRPDLSTAHTALDGGNLTPLFCLDVSDDSSPSHYSRQREPRNHTRLATYIVLNKHNRSRPIVSPIRQTLVAACGSSSPTSTSFKPFNYYSTLRANQAWAALMHATVYHTDDTAVPSIVGNCEKEKEEKRYSIAITSKHKMRFYFFRHARRELGLATDFKKPGSIAEMSKTDSNAENIQLIRENLIVTISKTTAVRYSQESPILNPHATHCHSIMADSMYGLSERATDSTLVDECISSTP</sequence>
<accession>A0A8J2IKY5</accession>
<reference evidence="1" key="1">
    <citation type="submission" date="2021-05" db="EMBL/GenBank/DDBJ databases">
        <authorList>
            <person name="Khan N."/>
        </authorList>
    </citation>
    <scope>NUCLEOTIDE SEQUENCE</scope>
</reference>
<name>A0A8J2IKY5_FUSEQ</name>
<organism evidence="1 2">
    <name type="scientific">Fusarium equiseti</name>
    <name type="common">Fusarium scirpi</name>
    <dbReference type="NCBI Taxonomy" id="61235"/>
    <lineage>
        <taxon>Eukaryota</taxon>
        <taxon>Fungi</taxon>
        <taxon>Dikarya</taxon>
        <taxon>Ascomycota</taxon>
        <taxon>Pezizomycotina</taxon>
        <taxon>Sordariomycetes</taxon>
        <taxon>Hypocreomycetidae</taxon>
        <taxon>Hypocreales</taxon>
        <taxon>Nectriaceae</taxon>
        <taxon>Fusarium</taxon>
        <taxon>Fusarium incarnatum-equiseti species complex</taxon>
    </lineage>
</organism>
<dbReference type="Proteomes" id="UP000693738">
    <property type="component" value="Unassembled WGS sequence"/>
</dbReference>
<evidence type="ECO:0000313" key="2">
    <source>
        <dbReference type="Proteomes" id="UP000693738"/>
    </source>
</evidence>
<protein>
    <submittedName>
        <fullName evidence="1">Uncharacterized protein</fullName>
    </submittedName>
</protein>
<dbReference type="AlphaFoldDB" id="A0A8J2IKY5"/>
<dbReference type="EMBL" id="CAJSTJ010000129">
    <property type="protein sequence ID" value="CAG7559158.1"/>
    <property type="molecule type" value="Genomic_DNA"/>
</dbReference>
<gene>
    <name evidence="1" type="ORF">FEQUK3_LOCUS4875</name>
</gene>
<proteinExistence type="predicted"/>